<keyword evidence="8" id="KW-1185">Reference proteome</keyword>
<dbReference type="SMART" id="SM00248">
    <property type="entry name" value="ANK"/>
    <property type="match status" value="12"/>
</dbReference>
<sequence>MVDVRTIRGQLTHATQSARIVVRCLHGGRDTQDSSQRAIMLLVDIQDSLFRLKDQISWGEETWFVEPARLAALAELLECFESTMRSIELFFQAGGVGVSYYRKNLLERTFSPRLEQYKVLLLLSLQPESSERSSLDRKIRFSLTAARDVESATQPDVQFDERTSAIVERQEQANGYSIMRSINVGCWVLSRHFIALGRRTFTSPDVATVFIYCQDEKEKEQTTLELLQIILAQLVYRRRSCSPASSSLFQSEAQIKGKASPKAYQNAIRAEVDRFSKVFFVIDGLDLFSDKDRFLTRLQKLPEQVQLLVTLREATQVGDAAYITVLAPPDDLHLYAVSRIQQDSNLHALLTRSSSPRLYEDVIDTVVERSRGVFLMAKIHLDLLSRYQDKRILERALYHLPRTLPDAYGEAMKQVVSRNPTATRYVYWTLYALRPLSVSDLRYATNTASDEHEFDAIDFEHTLQRDSGGILTVDGVSGNVCFIHRTAREYLSGAAARVFFPTAQNEIAEACLAAITADEVIDDCYYNGGNAPRSTDNGFIDYAAKHWGDHSRDIPEEEKAIQVLIKTFLNKLLWRRPPLQVLTNEPRIPSELGLGKYPQDWTPLHVLAYFGIVVKSQRLLVQGAEIDANDNSYKITPLHCAASRGNEEMVEFLLDNGADGNAVARDGSTALHLATQYNQRKVMKMLLTRRVNSQIANKEGATSLQLAVTTEWDEATVPLLVKNKVDVNIRNIKTGDTALHLAIEWRRQRIILYLLDRGASIEMTNEDGLTPLQLAVKVDNCDAIALLLQRCAQVEARSLSGFTALQLAAQEKHWVAFDLLVIGGADINAWSKEGETLLHEQARKATSPSVALKLLEQGANIEAITAQRGYTPLHCAAAAGNKEMFMFLLKRGAKISTLTARGESILHLTPPLNDDCLDILRTALDYDLDTNASTAEGWTPLHQAIYVGSSPEKSPEFIHLLLQHDADVTARIPTPSAETALHLAATAINPLPEIIPLLLSSGAEINALTADGKTALHLAAERGRESIFRLLYDAGADGSFEAPDSAKADDGHGGGIGNTAFEVALRNPLGRLWFDSEGKLRPPTTKLDLLKRESVGTVIDDGATESRFDDDDTTEDEEEEDDETEESMSESECQSQSEIDLEESTRGRTRSRGDQKANGAVTGVGISVVRYETPYVIV</sequence>
<dbReference type="InterPro" id="IPR054471">
    <property type="entry name" value="GPIID_WHD"/>
</dbReference>
<dbReference type="PANTHER" id="PTHR24123:SF33">
    <property type="entry name" value="PROTEIN HOS4"/>
    <property type="match status" value="1"/>
</dbReference>
<feature type="domain" description="GPI inositol-deacylase winged helix" evidence="5">
    <location>
        <begin position="411"/>
        <end position="492"/>
    </location>
</feature>
<dbReference type="InterPro" id="IPR051165">
    <property type="entry name" value="Multifunctional_ANK_Repeat"/>
</dbReference>
<keyword evidence="1" id="KW-0677">Repeat</keyword>
<feature type="repeat" description="ANK" evidence="3">
    <location>
        <begin position="936"/>
        <end position="973"/>
    </location>
</feature>
<reference evidence="8" key="1">
    <citation type="journal article" date="2016" name="Genome Announc.">
        <title>Draft genome sequences of fungus Aspergillus calidoustus.</title>
        <authorList>
            <person name="Horn F."/>
            <person name="Linde J."/>
            <person name="Mattern D.J."/>
            <person name="Walther G."/>
            <person name="Guthke R."/>
            <person name="Scherlach K."/>
            <person name="Martin K."/>
            <person name="Brakhage A.A."/>
            <person name="Petzke L."/>
            <person name="Valiante V."/>
        </authorList>
    </citation>
    <scope>NUCLEOTIDE SEQUENCE [LARGE SCALE GENOMIC DNA]</scope>
    <source>
        <strain evidence="8">SF006504</strain>
    </source>
</reference>
<evidence type="ECO:0000259" key="6">
    <source>
        <dbReference type="Pfam" id="PF24883"/>
    </source>
</evidence>
<dbReference type="Gene3D" id="1.25.40.20">
    <property type="entry name" value="Ankyrin repeat-containing domain"/>
    <property type="match status" value="4"/>
</dbReference>
<dbReference type="PRINTS" id="PR01415">
    <property type="entry name" value="ANKYRIN"/>
</dbReference>
<dbReference type="PROSITE" id="PS50297">
    <property type="entry name" value="ANK_REP_REGION"/>
    <property type="match status" value="8"/>
</dbReference>
<accession>A0A0U5GP65</accession>
<keyword evidence="2 3" id="KW-0040">ANK repeat</keyword>
<protein>
    <submittedName>
        <fullName evidence="7">Uncharacterized protein</fullName>
    </submittedName>
</protein>
<dbReference type="Proteomes" id="UP000054771">
    <property type="component" value="Unassembled WGS sequence"/>
</dbReference>
<feature type="compositionally biased region" description="Basic and acidic residues" evidence="4">
    <location>
        <begin position="1143"/>
        <end position="1155"/>
    </location>
</feature>
<dbReference type="OMA" id="WTLYALR"/>
<dbReference type="PANTHER" id="PTHR24123">
    <property type="entry name" value="ANKYRIN REPEAT-CONTAINING"/>
    <property type="match status" value="1"/>
</dbReference>
<dbReference type="Pfam" id="PF24883">
    <property type="entry name" value="NPHP3_N"/>
    <property type="match status" value="1"/>
</dbReference>
<feature type="repeat" description="ANK" evidence="3">
    <location>
        <begin position="666"/>
        <end position="698"/>
    </location>
</feature>
<dbReference type="Pfam" id="PF22939">
    <property type="entry name" value="WHD_GPIID"/>
    <property type="match status" value="1"/>
</dbReference>
<feature type="repeat" description="ANK" evidence="3">
    <location>
        <begin position="800"/>
        <end position="832"/>
    </location>
</feature>
<dbReference type="AlphaFoldDB" id="A0A0U5GP65"/>
<dbReference type="Pfam" id="PF12796">
    <property type="entry name" value="Ank_2"/>
    <property type="match status" value="4"/>
</dbReference>
<feature type="domain" description="Nephrocystin 3-like N-terminal" evidence="6">
    <location>
        <begin position="185"/>
        <end position="310"/>
    </location>
</feature>
<feature type="repeat" description="ANK" evidence="3">
    <location>
        <begin position="599"/>
        <end position="631"/>
    </location>
</feature>
<organism evidence="7 8">
    <name type="scientific">Aspergillus calidoustus</name>
    <dbReference type="NCBI Taxonomy" id="454130"/>
    <lineage>
        <taxon>Eukaryota</taxon>
        <taxon>Fungi</taxon>
        <taxon>Dikarya</taxon>
        <taxon>Ascomycota</taxon>
        <taxon>Pezizomycotina</taxon>
        <taxon>Eurotiomycetes</taxon>
        <taxon>Eurotiomycetidae</taxon>
        <taxon>Eurotiales</taxon>
        <taxon>Aspergillaceae</taxon>
        <taxon>Aspergillus</taxon>
        <taxon>Aspergillus subgen. Nidulantes</taxon>
    </lineage>
</organism>
<feature type="repeat" description="ANK" evidence="3">
    <location>
        <begin position="976"/>
        <end position="1010"/>
    </location>
</feature>
<evidence type="ECO:0000313" key="7">
    <source>
        <dbReference type="EMBL" id="CEN61397.1"/>
    </source>
</evidence>
<dbReference type="InterPro" id="IPR036770">
    <property type="entry name" value="Ankyrin_rpt-contain_sf"/>
</dbReference>
<dbReference type="Pfam" id="PF00023">
    <property type="entry name" value="Ank"/>
    <property type="match status" value="1"/>
</dbReference>
<name>A0A0U5GP65_ASPCI</name>
<gene>
    <name evidence="7" type="ORF">ASPCAL08051</name>
</gene>
<evidence type="ECO:0000256" key="3">
    <source>
        <dbReference type="PROSITE-ProRule" id="PRU00023"/>
    </source>
</evidence>
<evidence type="ECO:0000313" key="8">
    <source>
        <dbReference type="Proteomes" id="UP000054771"/>
    </source>
</evidence>
<evidence type="ECO:0000259" key="5">
    <source>
        <dbReference type="Pfam" id="PF22939"/>
    </source>
</evidence>
<evidence type="ECO:0000256" key="2">
    <source>
        <dbReference type="ARBA" id="ARBA00023043"/>
    </source>
</evidence>
<dbReference type="OrthoDB" id="1577640at2759"/>
<dbReference type="EMBL" id="CDMC01000006">
    <property type="protein sequence ID" value="CEN61397.1"/>
    <property type="molecule type" value="Genomic_DNA"/>
</dbReference>
<proteinExistence type="predicted"/>
<feature type="repeat" description="ANK" evidence="3">
    <location>
        <begin position="633"/>
        <end position="665"/>
    </location>
</feature>
<dbReference type="PROSITE" id="PS50088">
    <property type="entry name" value="ANK_REPEAT"/>
    <property type="match status" value="12"/>
</dbReference>
<dbReference type="SUPFAM" id="SSF48403">
    <property type="entry name" value="Ankyrin repeat"/>
    <property type="match status" value="2"/>
</dbReference>
<feature type="region of interest" description="Disordered" evidence="4">
    <location>
        <begin position="1100"/>
        <end position="1164"/>
    </location>
</feature>
<feature type="compositionally biased region" description="Acidic residues" evidence="4">
    <location>
        <begin position="1108"/>
        <end position="1129"/>
    </location>
</feature>
<feature type="repeat" description="ANK" evidence="3">
    <location>
        <begin position="1011"/>
        <end position="1037"/>
    </location>
</feature>
<feature type="repeat" description="ANK" evidence="3">
    <location>
        <begin position="734"/>
        <end position="766"/>
    </location>
</feature>
<feature type="repeat" description="ANK" evidence="3">
    <location>
        <begin position="767"/>
        <end position="799"/>
    </location>
</feature>
<dbReference type="InterPro" id="IPR056884">
    <property type="entry name" value="NPHP3-like_N"/>
</dbReference>
<feature type="repeat" description="ANK" evidence="3">
    <location>
        <begin position="833"/>
        <end position="866"/>
    </location>
</feature>
<dbReference type="STRING" id="454130.A0A0U5GP65"/>
<evidence type="ECO:0000256" key="4">
    <source>
        <dbReference type="SAM" id="MobiDB-lite"/>
    </source>
</evidence>
<feature type="repeat" description="ANK" evidence="3">
    <location>
        <begin position="868"/>
        <end position="900"/>
    </location>
</feature>
<evidence type="ECO:0000256" key="1">
    <source>
        <dbReference type="ARBA" id="ARBA00022737"/>
    </source>
</evidence>
<feature type="repeat" description="ANK" evidence="3">
    <location>
        <begin position="699"/>
        <end position="732"/>
    </location>
</feature>
<dbReference type="InterPro" id="IPR002110">
    <property type="entry name" value="Ankyrin_rpt"/>
</dbReference>